<dbReference type="EMBL" id="JAVHJO010000018">
    <property type="protein sequence ID" value="KAK6524027.1"/>
    <property type="molecule type" value="Genomic_DNA"/>
</dbReference>
<feature type="region of interest" description="Disordered" evidence="1">
    <location>
        <begin position="212"/>
        <end position="264"/>
    </location>
</feature>
<sequence length="264" mass="29263">MQSNKKTTLQLDDRSNAVKTVEINYDQRSDAKVAALADFAKIAADSHERFILTGGYAVELYGMTRDTPDIDIWTTEMGADAFADHAARPGLFKEAGPGKWSHNNGVAFDIVTIKISEIEKNPCNLWIPVSTSIKRHFAIIHPRELYQIKKGGLQGLRMSATAGLKDGRDALWLWMGAVRELARLGFTGSIATEEKELCKSIRAREEEIIKQRNAPVVDNDKNDKSFSDKSKDEDYDKAPPPKPTSMPGLKLNLGQSSQSGTQKK</sequence>
<dbReference type="Gene3D" id="3.30.460.40">
    <property type="match status" value="1"/>
</dbReference>
<dbReference type="AlphaFoldDB" id="A0AAV9WRM9"/>
<evidence type="ECO:0000256" key="1">
    <source>
        <dbReference type="SAM" id="MobiDB-lite"/>
    </source>
</evidence>
<keyword evidence="3" id="KW-1185">Reference proteome</keyword>
<name>A0AAV9WRM9_9PEZI</name>
<dbReference type="SUPFAM" id="SSF81301">
    <property type="entry name" value="Nucleotidyltransferase"/>
    <property type="match status" value="1"/>
</dbReference>
<comment type="caution">
    <text evidence="2">The sequence shown here is derived from an EMBL/GenBank/DDBJ whole genome shotgun (WGS) entry which is preliminary data.</text>
</comment>
<evidence type="ECO:0000313" key="2">
    <source>
        <dbReference type="EMBL" id="KAK6524027.1"/>
    </source>
</evidence>
<gene>
    <name evidence="2" type="ORF">TWF694_005694</name>
</gene>
<accession>A0AAV9WRM9</accession>
<feature type="compositionally biased region" description="Polar residues" evidence="1">
    <location>
        <begin position="253"/>
        <end position="264"/>
    </location>
</feature>
<protein>
    <submittedName>
        <fullName evidence="2">Uncharacterized protein</fullName>
    </submittedName>
</protein>
<dbReference type="Proteomes" id="UP001365542">
    <property type="component" value="Unassembled WGS sequence"/>
</dbReference>
<feature type="compositionally biased region" description="Basic and acidic residues" evidence="1">
    <location>
        <begin position="218"/>
        <end position="239"/>
    </location>
</feature>
<reference evidence="2 3" key="1">
    <citation type="submission" date="2019-10" db="EMBL/GenBank/DDBJ databases">
        <authorList>
            <person name="Palmer J.M."/>
        </authorList>
    </citation>
    <scope>NUCLEOTIDE SEQUENCE [LARGE SCALE GENOMIC DNA]</scope>
    <source>
        <strain evidence="2 3">TWF694</strain>
    </source>
</reference>
<dbReference type="InterPro" id="IPR043519">
    <property type="entry name" value="NT_sf"/>
</dbReference>
<organism evidence="2 3">
    <name type="scientific">Orbilia ellipsospora</name>
    <dbReference type="NCBI Taxonomy" id="2528407"/>
    <lineage>
        <taxon>Eukaryota</taxon>
        <taxon>Fungi</taxon>
        <taxon>Dikarya</taxon>
        <taxon>Ascomycota</taxon>
        <taxon>Pezizomycotina</taxon>
        <taxon>Orbiliomycetes</taxon>
        <taxon>Orbiliales</taxon>
        <taxon>Orbiliaceae</taxon>
        <taxon>Orbilia</taxon>
    </lineage>
</organism>
<proteinExistence type="predicted"/>
<evidence type="ECO:0000313" key="3">
    <source>
        <dbReference type="Proteomes" id="UP001365542"/>
    </source>
</evidence>